<comment type="caution">
    <text evidence="1">The sequence shown here is derived from an EMBL/GenBank/DDBJ whole genome shotgun (WGS) entry which is preliminary data.</text>
</comment>
<dbReference type="OrthoDB" id="47603at2"/>
<dbReference type="EMBL" id="VLKH01000004">
    <property type="protein sequence ID" value="TWH80759.1"/>
    <property type="molecule type" value="Genomic_DNA"/>
</dbReference>
<dbReference type="CDD" id="cd09846">
    <property type="entry name" value="DUF1312"/>
    <property type="match status" value="1"/>
</dbReference>
<dbReference type="AlphaFoldDB" id="A0A562JC34"/>
<dbReference type="Pfam" id="PF07009">
    <property type="entry name" value="NusG_II"/>
    <property type="match status" value="1"/>
</dbReference>
<evidence type="ECO:0000313" key="2">
    <source>
        <dbReference type="Proteomes" id="UP000315343"/>
    </source>
</evidence>
<dbReference type="Gene3D" id="2.60.320.10">
    <property type="entry name" value="N-utilization substance G protein NusG, insert domain"/>
    <property type="match status" value="1"/>
</dbReference>
<dbReference type="RefSeq" id="WP_145082879.1">
    <property type="nucleotide sequence ID" value="NZ_VLKH01000004.1"/>
</dbReference>
<accession>A0A562JC34</accession>
<sequence>MLSKMTLWDKILICSLIIISVAWLGLAVLFGTKDEAKVIEIKVNGNIVEKLLLTEEAANTYSFKFGENTGFIEVKNGAVRMLEMNKDICPEEICSKTGWIKEEYETIVCMPNGIIVNIKSNTNNQENDIDIDVVA</sequence>
<proteinExistence type="predicted"/>
<evidence type="ECO:0000313" key="1">
    <source>
        <dbReference type="EMBL" id="TWH80759.1"/>
    </source>
</evidence>
<organism evidence="1 2">
    <name type="scientific">Sedimentibacter saalensis</name>
    <dbReference type="NCBI Taxonomy" id="130788"/>
    <lineage>
        <taxon>Bacteria</taxon>
        <taxon>Bacillati</taxon>
        <taxon>Bacillota</taxon>
        <taxon>Tissierellia</taxon>
        <taxon>Sedimentibacter</taxon>
    </lineage>
</organism>
<reference evidence="1 2" key="1">
    <citation type="submission" date="2019-07" db="EMBL/GenBank/DDBJ databases">
        <title>Genomic Encyclopedia of Type Strains, Phase I: the one thousand microbial genomes (KMG-I) project.</title>
        <authorList>
            <person name="Kyrpides N."/>
        </authorList>
    </citation>
    <scope>NUCLEOTIDE SEQUENCE [LARGE SCALE GENOMIC DNA]</scope>
    <source>
        <strain evidence="1 2">DSM 13558</strain>
    </source>
</reference>
<protein>
    <submittedName>
        <fullName evidence="1">Uncharacterized protein</fullName>
    </submittedName>
</protein>
<gene>
    <name evidence="1" type="ORF">LY60_02021</name>
</gene>
<name>A0A562JC34_9FIRM</name>
<dbReference type="Proteomes" id="UP000315343">
    <property type="component" value="Unassembled WGS sequence"/>
</dbReference>
<dbReference type="InterPro" id="IPR038690">
    <property type="entry name" value="NusG_2_sf"/>
</dbReference>
<keyword evidence="2" id="KW-1185">Reference proteome</keyword>